<comment type="caution">
    <text evidence="2">The sequence shown here is derived from an EMBL/GenBank/DDBJ whole genome shotgun (WGS) entry which is preliminary data.</text>
</comment>
<keyword evidence="3" id="KW-1185">Reference proteome</keyword>
<accession>A0A845HS94</accession>
<dbReference type="Gene3D" id="2.10.260.10">
    <property type="match status" value="1"/>
</dbReference>
<dbReference type="Proteomes" id="UP000484875">
    <property type="component" value="Unassembled WGS sequence"/>
</dbReference>
<sequence>MNWESLREGLTLIGIGMTASVIVGITATFIRDRYFQRKPEDDYTYVVKSKKGGKKTVVVLPPDLPEAAQQDIMRKAYENLGLPPMEHYPVPMPRCESNLWRLRHHKTKAFKNGDSQAVKIPPEIAYDRTDIDLDIQRIGDELRIRPASSN</sequence>
<evidence type="ECO:0000256" key="1">
    <source>
        <dbReference type="SAM" id="Phobius"/>
    </source>
</evidence>
<feature type="transmembrane region" description="Helical" evidence="1">
    <location>
        <begin position="12"/>
        <end position="30"/>
    </location>
</feature>
<proteinExistence type="predicted"/>
<dbReference type="RefSeq" id="WP_175001310.1">
    <property type="nucleotide sequence ID" value="NZ_WWCV01000053.1"/>
</dbReference>
<evidence type="ECO:0000313" key="3">
    <source>
        <dbReference type="Proteomes" id="UP000484875"/>
    </source>
</evidence>
<gene>
    <name evidence="2" type="ORF">GTP81_23600</name>
</gene>
<name>A0A845HS94_9BURK</name>
<organism evidence="2 3">
    <name type="scientific">Duganella vulcania</name>
    <dbReference type="NCBI Taxonomy" id="2692166"/>
    <lineage>
        <taxon>Bacteria</taxon>
        <taxon>Pseudomonadati</taxon>
        <taxon>Pseudomonadota</taxon>
        <taxon>Betaproteobacteria</taxon>
        <taxon>Burkholderiales</taxon>
        <taxon>Oxalobacteraceae</taxon>
        <taxon>Telluria group</taxon>
        <taxon>Duganella</taxon>
    </lineage>
</organism>
<dbReference type="AlphaFoldDB" id="A0A845HS94"/>
<protein>
    <submittedName>
        <fullName evidence="2">Uncharacterized protein</fullName>
    </submittedName>
</protein>
<evidence type="ECO:0000313" key="2">
    <source>
        <dbReference type="EMBL" id="MYN19734.1"/>
    </source>
</evidence>
<reference evidence="2 3" key="1">
    <citation type="submission" date="2019-12" db="EMBL/GenBank/DDBJ databases">
        <title>Novel species isolated from a subtropical stream in China.</title>
        <authorList>
            <person name="Lu H."/>
        </authorList>
    </citation>
    <scope>NUCLEOTIDE SEQUENCE [LARGE SCALE GENOMIC DNA]</scope>
    <source>
        <strain evidence="2 3">FT107W</strain>
    </source>
</reference>
<keyword evidence="1" id="KW-0812">Transmembrane</keyword>
<dbReference type="EMBL" id="WWCV01000053">
    <property type="protein sequence ID" value="MYN19734.1"/>
    <property type="molecule type" value="Genomic_DNA"/>
</dbReference>
<keyword evidence="1" id="KW-0472">Membrane</keyword>
<keyword evidence="1" id="KW-1133">Transmembrane helix</keyword>